<dbReference type="KEGG" id="nav:JQS30_03065"/>
<name>A0A895XJI0_9ACTN</name>
<dbReference type="AlphaFoldDB" id="A0A895XJI0"/>
<dbReference type="Proteomes" id="UP000662939">
    <property type="component" value="Chromosome"/>
</dbReference>
<feature type="region of interest" description="Disordered" evidence="1">
    <location>
        <begin position="39"/>
        <end position="71"/>
    </location>
</feature>
<feature type="transmembrane region" description="Helical" evidence="2">
    <location>
        <begin position="6"/>
        <end position="23"/>
    </location>
</feature>
<feature type="compositionally biased region" description="Acidic residues" evidence="1">
    <location>
        <begin position="305"/>
        <end position="325"/>
    </location>
</feature>
<evidence type="ECO:0000256" key="1">
    <source>
        <dbReference type="SAM" id="MobiDB-lite"/>
    </source>
</evidence>
<protein>
    <submittedName>
        <fullName evidence="3">Uncharacterized protein</fullName>
    </submittedName>
</protein>
<keyword evidence="4" id="KW-1185">Reference proteome</keyword>
<dbReference type="EMBL" id="CP070496">
    <property type="protein sequence ID" value="QSB05921.1"/>
    <property type="molecule type" value="Genomic_DNA"/>
</dbReference>
<sequence length="372" mass="40733">MPASILLAVLAATGLLLLAPALVRRYDADERLMADRANSGARLLERTPSTSNMPRQGPINPPTPATRNAVGRSTVPAATHAELAEDAGRSDEGSSLSWPPSPWDDQRPTFSDSFEYETAQEAFRPTEGGGDSLVAQADAPTHHELDKRNRLNDAASTGRPRGWERRGCRSGQSVRLETDQPATAEDHTDMRNQARLRAQRAQWWRARHRKVLYVLLALLFIELIGVIIVGPGFWVGVVVSAILLGCYVALLRAKVLARQRSRAAHPSRGLSSQRPTYVPAQETAHDLDEAQAHSEIDDHAASPEDLADETELPEGEYEDEYDEPEPQVRQLRPTGSLLFGDDGETDSVSAPPDRRHSGAIRGRSYESPASGH</sequence>
<accession>A0A895XJI0</accession>
<feature type="region of interest" description="Disordered" evidence="1">
    <location>
        <begin position="153"/>
        <end position="191"/>
    </location>
</feature>
<evidence type="ECO:0000256" key="2">
    <source>
        <dbReference type="SAM" id="Phobius"/>
    </source>
</evidence>
<feature type="transmembrane region" description="Helical" evidence="2">
    <location>
        <begin position="234"/>
        <end position="253"/>
    </location>
</feature>
<proteinExistence type="predicted"/>
<dbReference type="RefSeq" id="WP_213171932.1">
    <property type="nucleotide sequence ID" value="NZ_CP070496.1"/>
</dbReference>
<feature type="compositionally biased region" description="Basic and acidic residues" evidence="1">
    <location>
        <begin position="293"/>
        <end position="302"/>
    </location>
</feature>
<keyword evidence="2" id="KW-0472">Membrane</keyword>
<evidence type="ECO:0000313" key="4">
    <source>
        <dbReference type="Proteomes" id="UP000662939"/>
    </source>
</evidence>
<organism evidence="3 4">
    <name type="scientific">Natronoglycomyces albus</name>
    <dbReference type="NCBI Taxonomy" id="2811108"/>
    <lineage>
        <taxon>Bacteria</taxon>
        <taxon>Bacillati</taxon>
        <taxon>Actinomycetota</taxon>
        <taxon>Actinomycetes</taxon>
        <taxon>Glycomycetales</taxon>
        <taxon>Glycomycetaceae</taxon>
        <taxon>Natronoglycomyces</taxon>
    </lineage>
</organism>
<feature type="transmembrane region" description="Helical" evidence="2">
    <location>
        <begin position="211"/>
        <end position="228"/>
    </location>
</feature>
<gene>
    <name evidence="3" type="ORF">JQS30_03065</name>
</gene>
<feature type="region of interest" description="Disordered" evidence="1">
    <location>
        <begin position="84"/>
        <end position="110"/>
    </location>
</feature>
<keyword evidence="2" id="KW-1133">Transmembrane helix</keyword>
<evidence type="ECO:0000313" key="3">
    <source>
        <dbReference type="EMBL" id="QSB05921.1"/>
    </source>
</evidence>
<reference evidence="3" key="1">
    <citation type="submission" date="2021-02" db="EMBL/GenBank/DDBJ databases">
        <title>Natronoglycomyces albus gen. nov., sp. nov, a haloalkaliphilic actinobacterium from a soda solonchak soil.</title>
        <authorList>
            <person name="Sorokin D.Y."/>
            <person name="Khijniak T.V."/>
            <person name="Zakharycheva A.P."/>
            <person name="Boueva O.V."/>
            <person name="Ariskina E.V."/>
            <person name="Hahnke R.L."/>
            <person name="Bunk B."/>
            <person name="Sproer C."/>
            <person name="Schumann P."/>
            <person name="Evtushenko L.I."/>
            <person name="Kublanov I.V."/>
        </authorList>
    </citation>
    <scope>NUCLEOTIDE SEQUENCE</scope>
    <source>
        <strain evidence="3">DSM 106290</strain>
    </source>
</reference>
<keyword evidence="2" id="KW-0812">Transmembrane</keyword>
<feature type="region of interest" description="Disordered" evidence="1">
    <location>
        <begin position="293"/>
        <end position="372"/>
    </location>
</feature>